<dbReference type="Pfam" id="PF13516">
    <property type="entry name" value="LRR_6"/>
    <property type="match status" value="4"/>
</dbReference>
<dbReference type="SUPFAM" id="SSF52047">
    <property type="entry name" value="RNI-like"/>
    <property type="match status" value="1"/>
</dbReference>
<dbReference type="Proteomes" id="UP000439903">
    <property type="component" value="Unassembled WGS sequence"/>
</dbReference>
<dbReference type="InterPro" id="IPR032675">
    <property type="entry name" value="LRR_dom_sf"/>
</dbReference>
<dbReference type="AlphaFoldDB" id="A0A8H3X0Z8"/>
<accession>A0A8H3X0Z8</accession>
<keyword evidence="1" id="KW-0677">Repeat</keyword>
<evidence type="ECO:0000313" key="3">
    <source>
        <dbReference type="Proteomes" id="UP000439903"/>
    </source>
</evidence>
<dbReference type="InterPro" id="IPR052201">
    <property type="entry name" value="LRR-containing_regulator"/>
</dbReference>
<dbReference type="PANTHER" id="PTHR24111">
    <property type="entry name" value="LEUCINE-RICH REPEAT-CONTAINING PROTEIN 34"/>
    <property type="match status" value="1"/>
</dbReference>
<protein>
    <submittedName>
        <fullName evidence="2">Protein NLRC3</fullName>
    </submittedName>
</protein>
<dbReference type="Gene3D" id="3.80.10.10">
    <property type="entry name" value="Ribonuclease Inhibitor"/>
    <property type="match status" value="2"/>
</dbReference>
<comment type="caution">
    <text evidence="2">The sequence shown here is derived from an EMBL/GenBank/DDBJ whole genome shotgun (WGS) entry which is preliminary data.</text>
</comment>
<dbReference type="PANTHER" id="PTHR24111:SF0">
    <property type="entry name" value="LEUCINE-RICH REPEAT-CONTAINING PROTEIN"/>
    <property type="match status" value="1"/>
</dbReference>
<organism evidence="2 3">
    <name type="scientific">Gigaspora margarita</name>
    <dbReference type="NCBI Taxonomy" id="4874"/>
    <lineage>
        <taxon>Eukaryota</taxon>
        <taxon>Fungi</taxon>
        <taxon>Fungi incertae sedis</taxon>
        <taxon>Mucoromycota</taxon>
        <taxon>Glomeromycotina</taxon>
        <taxon>Glomeromycetes</taxon>
        <taxon>Diversisporales</taxon>
        <taxon>Gigasporaceae</taxon>
        <taxon>Gigaspora</taxon>
    </lineage>
</organism>
<sequence>MFLRTNKKLKNLEVFGIIYNNNLSFKNLCKINTISSLHLYENEDWDNSEEVIEILSKNTTLTSLRVNGINIGIEGGKALAKALYKNNGLTFLELKENKICIEDFSYNVIGSEGGKALARALHVNNSLTSLNLHYNNVGNKGAKAFEEAIHINTALTYLKISCNAIIGYDGKELKDALKKKASLTCFA</sequence>
<proteinExistence type="predicted"/>
<evidence type="ECO:0000256" key="1">
    <source>
        <dbReference type="ARBA" id="ARBA00022737"/>
    </source>
</evidence>
<evidence type="ECO:0000313" key="2">
    <source>
        <dbReference type="EMBL" id="KAF0387218.1"/>
    </source>
</evidence>
<keyword evidence="3" id="KW-1185">Reference proteome</keyword>
<gene>
    <name evidence="2" type="ORF">F8M41_011261</name>
</gene>
<dbReference type="InterPro" id="IPR001611">
    <property type="entry name" value="Leu-rich_rpt"/>
</dbReference>
<dbReference type="EMBL" id="WTPW01002307">
    <property type="protein sequence ID" value="KAF0387218.1"/>
    <property type="molecule type" value="Genomic_DNA"/>
</dbReference>
<dbReference type="OrthoDB" id="120976at2759"/>
<reference evidence="2 3" key="1">
    <citation type="journal article" date="2019" name="Environ. Microbiol.">
        <title>At the nexus of three kingdoms: the genome of the mycorrhizal fungus Gigaspora margarita provides insights into plant, endobacterial and fungal interactions.</title>
        <authorList>
            <person name="Venice F."/>
            <person name="Ghignone S."/>
            <person name="Salvioli di Fossalunga A."/>
            <person name="Amselem J."/>
            <person name="Novero M."/>
            <person name="Xianan X."/>
            <person name="Sedzielewska Toro K."/>
            <person name="Morin E."/>
            <person name="Lipzen A."/>
            <person name="Grigoriev I.V."/>
            <person name="Henrissat B."/>
            <person name="Martin F.M."/>
            <person name="Bonfante P."/>
        </authorList>
    </citation>
    <scope>NUCLEOTIDE SEQUENCE [LARGE SCALE GENOMIC DNA]</scope>
    <source>
        <strain evidence="2 3">BEG34</strain>
    </source>
</reference>
<dbReference type="SMART" id="SM00368">
    <property type="entry name" value="LRR_RI"/>
    <property type="match status" value="4"/>
</dbReference>
<name>A0A8H3X0Z8_GIGMA</name>